<comment type="caution">
    <text evidence="2">The sequence shown here is derived from an EMBL/GenBank/DDBJ whole genome shotgun (WGS) entry which is preliminary data.</text>
</comment>
<dbReference type="AlphaFoldDB" id="A0A2N5ZAM0"/>
<dbReference type="SUPFAM" id="SSF48452">
    <property type="entry name" value="TPR-like"/>
    <property type="match status" value="2"/>
</dbReference>
<accession>A0A2N5ZAM0</accession>
<reference evidence="2 3" key="1">
    <citation type="submission" date="2017-11" db="EMBL/GenBank/DDBJ databases">
        <title>Genome-resolved metagenomics identifies genetic mobility, metabolic interactions, and unexpected diversity in perchlorate-reducing communities.</title>
        <authorList>
            <person name="Barnum T.P."/>
            <person name="Figueroa I.A."/>
            <person name="Carlstrom C.I."/>
            <person name="Lucas L.N."/>
            <person name="Engelbrektson A.L."/>
            <person name="Coates J.D."/>
        </authorList>
    </citation>
    <scope>NUCLEOTIDE SEQUENCE [LARGE SCALE GENOMIC DNA]</scope>
    <source>
        <strain evidence="2">BM706</strain>
    </source>
</reference>
<organism evidence="2 3">
    <name type="scientific">Muiribacterium halophilum</name>
    <dbReference type="NCBI Taxonomy" id="2053465"/>
    <lineage>
        <taxon>Bacteria</taxon>
        <taxon>Candidatus Muiribacteriota</taxon>
        <taxon>Candidatus Muiribacteriia</taxon>
        <taxon>Candidatus Muiribacteriales</taxon>
        <taxon>Candidatus Muiribacteriaceae</taxon>
        <taxon>Candidatus Muiribacterium</taxon>
    </lineage>
</organism>
<dbReference type="Proteomes" id="UP000234857">
    <property type="component" value="Unassembled WGS sequence"/>
</dbReference>
<evidence type="ECO:0000256" key="1">
    <source>
        <dbReference type="SAM" id="Coils"/>
    </source>
</evidence>
<protein>
    <recommendedName>
        <fullName evidence="4">Tetratricopeptide repeat protein</fullName>
    </recommendedName>
</protein>
<evidence type="ECO:0000313" key="2">
    <source>
        <dbReference type="EMBL" id="PLX15725.1"/>
    </source>
</evidence>
<gene>
    <name evidence="2" type="ORF">C0601_12155</name>
</gene>
<evidence type="ECO:0000313" key="3">
    <source>
        <dbReference type="Proteomes" id="UP000234857"/>
    </source>
</evidence>
<feature type="coiled-coil region" evidence="1">
    <location>
        <begin position="110"/>
        <end position="166"/>
    </location>
</feature>
<evidence type="ECO:0008006" key="4">
    <source>
        <dbReference type="Google" id="ProtNLM"/>
    </source>
</evidence>
<name>A0A2N5ZAM0_MUIH1</name>
<proteinExistence type="predicted"/>
<dbReference type="EMBL" id="PKTG01000130">
    <property type="protein sequence ID" value="PLX15725.1"/>
    <property type="molecule type" value="Genomic_DNA"/>
</dbReference>
<dbReference type="Gene3D" id="1.25.40.10">
    <property type="entry name" value="Tetratricopeptide repeat domain"/>
    <property type="match status" value="1"/>
</dbReference>
<dbReference type="InterPro" id="IPR011990">
    <property type="entry name" value="TPR-like_helical_dom_sf"/>
</dbReference>
<sequence>MFYNYEDFVKKAEDFFNEEDFGNAKLEYEKALRLADGQNKKDIKVKISEVCQKLSEKHVDIAENLISANSYEEAFDELVLALKLSSEENKKSIGKKLEEIKTLIKKENIVEKYEANLERGEEFIEKENIREAYVEFREAYNGLKKLNEKDELRKDIESKLKEIEHKLVTGYLKRAEDMIEKKEYEEAWKELEQAQAIVDDFDQEDVKEIEKLYSSIKKNLVSEELTGDRHLKEEILDRALSEFEESMENFFKYGLAEKNPYIPTYTNEYERKYHITRKNLAVIYEQIGDEFVQNGKNNIALKFYSDSLALLNEDEREYIEVAGKLDVVRKIKK</sequence>
<keyword evidence="1" id="KW-0175">Coiled coil</keyword>